<evidence type="ECO:0000256" key="1">
    <source>
        <dbReference type="SAM" id="SignalP"/>
    </source>
</evidence>
<dbReference type="EMBL" id="JAGWCR010000013">
    <property type="protein sequence ID" value="MBS3651415.1"/>
    <property type="molecule type" value="Genomic_DNA"/>
</dbReference>
<evidence type="ECO:0000313" key="3">
    <source>
        <dbReference type="EMBL" id="MBS3651415.1"/>
    </source>
</evidence>
<keyword evidence="1" id="KW-0732">Signal</keyword>
<dbReference type="InterPro" id="IPR025419">
    <property type="entry name" value="DUF4142"/>
</dbReference>
<feature type="chain" id="PRO_5037391786" evidence="1">
    <location>
        <begin position="30"/>
        <end position="169"/>
    </location>
</feature>
<accession>A0A942E585</accession>
<protein>
    <submittedName>
        <fullName evidence="3">DUF4142 domain-containing protein</fullName>
    </submittedName>
</protein>
<evidence type="ECO:0000259" key="2">
    <source>
        <dbReference type="Pfam" id="PF13628"/>
    </source>
</evidence>
<organism evidence="3 4">
    <name type="scientific">Pseudaminobacter soli</name>
    <name type="common">ex Zhang et al. 2022</name>
    <dbReference type="NCBI Taxonomy" id="2831468"/>
    <lineage>
        <taxon>Bacteria</taxon>
        <taxon>Pseudomonadati</taxon>
        <taxon>Pseudomonadota</taxon>
        <taxon>Alphaproteobacteria</taxon>
        <taxon>Hyphomicrobiales</taxon>
        <taxon>Phyllobacteriaceae</taxon>
        <taxon>Pseudaminobacter</taxon>
    </lineage>
</organism>
<evidence type="ECO:0000313" key="4">
    <source>
        <dbReference type="Proteomes" id="UP000680348"/>
    </source>
</evidence>
<dbReference type="AlphaFoldDB" id="A0A942E585"/>
<dbReference type="Gene3D" id="1.20.1260.10">
    <property type="match status" value="1"/>
</dbReference>
<proteinExistence type="predicted"/>
<dbReference type="PANTHER" id="PTHR38593:SF1">
    <property type="entry name" value="BLR2558 PROTEIN"/>
    <property type="match status" value="1"/>
</dbReference>
<dbReference type="Proteomes" id="UP000680348">
    <property type="component" value="Unassembled WGS sequence"/>
</dbReference>
<dbReference type="InterPro" id="IPR012347">
    <property type="entry name" value="Ferritin-like"/>
</dbReference>
<dbReference type="Pfam" id="PF13628">
    <property type="entry name" value="DUF4142"/>
    <property type="match status" value="1"/>
</dbReference>
<name>A0A942E585_9HYPH</name>
<feature type="domain" description="DUF4142" evidence="2">
    <location>
        <begin position="32"/>
        <end position="165"/>
    </location>
</feature>
<feature type="signal peptide" evidence="1">
    <location>
        <begin position="1"/>
        <end position="29"/>
    </location>
</feature>
<sequence>MRPASIPHTFVTAAAALALTAAGLSPAFAESGKKFIQHAVQGDNAEIDMGRLATQKSGNQQVKDFGNMLLNDHTTAKNQATDVGRQIGVKPSDGMPRAARREEHKLQGMSGAAFDKEFVNYMIKDHQKAISEFQRQAKARDKATADLAKQQLPTLQKHLEMAQSLKSKM</sequence>
<dbReference type="RefSeq" id="WP_188256966.1">
    <property type="nucleotide sequence ID" value="NZ_JABVCF010000013.1"/>
</dbReference>
<dbReference type="PANTHER" id="PTHR38593">
    <property type="entry name" value="BLR2558 PROTEIN"/>
    <property type="match status" value="1"/>
</dbReference>
<keyword evidence="4" id="KW-1185">Reference proteome</keyword>
<reference evidence="3" key="1">
    <citation type="submission" date="2021-04" db="EMBL/GenBank/DDBJ databases">
        <title>Pseudaminobacter soli sp. nov., isolated from paddy soil contaminated by heavy metals.</title>
        <authorList>
            <person name="Zhang K."/>
        </authorList>
    </citation>
    <scope>NUCLEOTIDE SEQUENCE</scope>
    <source>
        <strain evidence="3">19-2017</strain>
    </source>
</reference>
<comment type="caution">
    <text evidence="3">The sequence shown here is derived from an EMBL/GenBank/DDBJ whole genome shotgun (WGS) entry which is preliminary data.</text>
</comment>
<gene>
    <name evidence="3" type="ORF">KEU06_22630</name>
</gene>